<dbReference type="AlphaFoldDB" id="A0A1Y5HVL9"/>
<dbReference type="UniPathway" id="UPA00391"/>
<accession>A0A1Y5HVL9</accession>
<dbReference type="Gene3D" id="3.30.479.10">
    <property type="entry name" value="6-pyruvoyl tetrahydropterin synthase/QueD"/>
    <property type="match status" value="2"/>
</dbReference>
<organism evidence="1 2">
    <name type="scientific">Oleispira antarctica</name>
    <dbReference type="NCBI Taxonomy" id="188908"/>
    <lineage>
        <taxon>Bacteria</taxon>
        <taxon>Pseudomonadati</taxon>
        <taxon>Pseudomonadota</taxon>
        <taxon>Gammaproteobacteria</taxon>
        <taxon>Oceanospirillales</taxon>
        <taxon>Oceanospirillaceae</taxon>
        <taxon>Oleispira</taxon>
    </lineage>
</organism>
<dbReference type="Proteomes" id="UP000227088">
    <property type="component" value="Unassembled WGS sequence"/>
</dbReference>
<comment type="caution">
    <text evidence="1">The sequence shown here is derived from an EMBL/GenBank/DDBJ whole genome shotgun (WGS) entry which is preliminary data.</text>
</comment>
<sequence>MQLFVDNLTNVDFSYLDDQRGLVGETWLASALLDGGLNQTSMIWDFGLVKKVLRNWLDDQLDHRLLLPIQSKQLQYEIKQDRIILSWAFANEEVLTMDAPIEAVALIDAEKINEISVAQWSLKQLASEFPENLEHIQLSFEAEEISGAYYHYSHGLKKHDGNCQRIAHGHRSRIQIWQNGTRDNDLESIWAERWADIYIGSEEDLVSISSDAKQQMHFAYDAPQGHFELTLPQRVCYMMNSDTTVECISAHIANVLQSENPTSSITVKAFEGLHKGAISEI</sequence>
<evidence type="ECO:0000313" key="2">
    <source>
        <dbReference type="Proteomes" id="UP000227088"/>
    </source>
</evidence>
<proteinExistence type="predicted"/>
<gene>
    <name evidence="1" type="ORF">A9R00_02510</name>
</gene>
<evidence type="ECO:0000313" key="1">
    <source>
        <dbReference type="EMBL" id="OUS41130.1"/>
    </source>
</evidence>
<protein>
    <submittedName>
        <fullName evidence="1">Uncharacterized protein</fullName>
    </submittedName>
</protein>
<dbReference type="SUPFAM" id="SSF55620">
    <property type="entry name" value="Tetrahydrobiopterin biosynthesis enzymes-like"/>
    <property type="match status" value="2"/>
</dbReference>
<dbReference type="InterPro" id="IPR038418">
    <property type="entry name" value="6-PTP_synth/QueD_sf"/>
</dbReference>
<name>A0A1Y5HVL9_OLEAN</name>
<reference evidence="2" key="1">
    <citation type="journal article" date="2017" name="Proc. Natl. Acad. Sci. U.S.A.">
        <title>Simulation of Deepwater Horizon oil plume reveals substrate specialization within a complex community of hydrocarbon degraders.</title>
        <authorList>
            <person name="Hu P."/>
            <person name="Dubinsky E.A."/>
            <person name="Probst A.J."/>
            <person name="Wang J."/>
            <person name="Sieber C.M.K."/>
            <person name="Tom L.M."/>
            <person name="Gardinali P."/>
            <person name="Banfield J.F."/>
            <person name="Atlas R.M."/>
            <person name="Andersen G.L."/>
        </authorList>
    </citation>
    <scope>NUCLEOTIDE SEQUENCE [LARGE SCALE GENOMIC DNA]</scope>
</reference>
<dbReference type="EMBL" id="MABE01000144">
    <property type="protein sequence ID" value="OUS41130.1"/>
    <property type="molecule type" value="Genomic_DNA"/>
</dbReference>